<protein>
    <submittedName>
        <fullName evidence="5">NAD-dependent succinate-semialdehyde dehydrogenase</fullName>
        <ecNumber evidence="5">1.2.1.-</ecNumber>
    </submittedName>
</protein>
<reference evidence="6" key="1">
    <citation type="journal article" date="2019" name="Int. J. Syst. Evol. Microbiol.">
        <title>The Global Catalogue of Microorganisms (GCM) 10K type strain sequencing project: providing services to taxonomists for standard genome sequencing and annotation.</title>
        <authorList>
            <consortium name="The Broad Institute Genomics Platform"/>
            <consortium name="The Broad Institute Genome Sequencing Center for Infectious Disease"/>
            <person name="Wu L."/>
            <person name="Ma J."/>
        </authorList>
    </citation>
    <scope>NUCLEOTIDE SEQUENCE [LARGE SCALE GENOMIC DNA]</scope>
    <source>
        <strain evidence="6">CGMCC 4.7397</strain>
    </source>
</reference>
<evidence type="ECO:0000256" key="3">
    <source>
        <dbReference type="RuleBase" id="RU003345"/>
    </source>
</evidence>
<dbReference type="GO" id="GO:0016491">
    <property type="term" value="F:oxidoreductase activity"/>
    <property type="evidence" value="ECO:0007669"/>
    <property type="project" value="UniProtKB-KW"/>
</dbReference>
<comment type="caution">
    <text evidence="5">The sequence shown here is derived from an EMBL/GenBank/DDBJ whole genome shotgun (WGS) entry which is preliminary data.</text>
</comment>
<evidence type="ECO:0000313" key="6">
    <source>
        <dbReference type="Proteomes" id="UP001596119"/>
    </source>
</evidence>
<dbReference type="InterPro" id="IPR029510">
    <property type="entry name" value="Ald_DH_CS_GLU"/>
</dbReference>
<dbReference type="Proteomes" id="UP001596119">
    <property type="component" value="Unassembled WGS sequence"/>
</dbReference>
<dbReference type="Gene3D" id="3.40.605.10">
    <property type="entry name" value="Aldehyde Dehydrogenase, Chain A, domain 1"/>
    <property type="match status" value="1"/>
</dbReference>
<accession>A0ABW1HZI7</accession>
<gene>
    <name evidence="5" type="ORF">ACFQH9_01075</name>
</gene>
<keyword evidence="1 3" id="KW-0560">Oxidoreductase</keyword>
<evidence type="ECO:0000313" key="5">
    <source>
        <dbReference type="EMBL" id="MFC5946866.1"/>
    </source>
</evidence>
<dbReference type="SUPFAM" id="SSF53720">
    <property type="entry name" value="ALDH-like"/>
    <property type="match status" value="1"/>
</dbReference>
<organism evidence="5 6">
    <name type="scientific">Pseudonocardia lutea</name>
    <dbReference type="NCBI Taxonomy" id="2172015"/>
    <lineage>
        <taxon>Bacteria</taxon>
        <taxon>Bacillati</taxon>
        <taxon>Actinomycetota</taxon>
        <taxon>Actinomycetes</taxon>
        <taxon>Pseudonocardiales</taxon>
        <taxon>Pseudonocardiaceae</taxon>
        <taxon>Pseudonocardia</taxon>
    </lineage>
</organism>
<dbReference type="Gene3D" id="3.40.309.10">
    <property type="entry name" value="Aldehyde Dehydrogenase, Chain A, domain 2"/>
    <property type="match status" value="1"/>
</dbReference>
<keyword evidence="6" id="KW-1185">Reference proteome</keyword>
<dbReference type="PANTHER" id="PTHR43353:SF5">
    <property type="entry name" value="SUCCINATE-SEMIALDEHYDE DEHYDROGENASE, MITOCHONDRIAL"/>
    <property type="match status" value="1"/>
</dbReference>
<feature type="active site" evidence="2">
    <location>
        <position position="262"/>
    </location>
</feature>
<comment type="similarity">
    <text evidence="3">Belongs to the aldehyde dehydrogenase family.</text>
</comment>
<dbReference type="PANTHER" id="PTHR43353">
    <property type="entry name" value="SUCCINATE-SEMIALDEHYDE DEHYDROGENASE, MITOCHONDRIAL"/>
    <property type="match status" value="1"/>
</dbReference>
<dbReference type="InterPro" id="IPR016162">
    <property type="entry name" value="Ald_DH_N"/>
</dbReference>
<dbReference type="PROSITE" id="PS00687">
    <property type="entry name" value="ALDEHYDE_DEHYDR_GLU"/>
    <property type="match status" value="1"/>
</dbReference>
<dbReference type="InterPro" id="IPR016161">
    <property type="entry name" value="Ald_DH/histidinol_DH"/>
</dbReference>
<dbReference type="CDD" id="cd07103">
    <property type="entry name" value="ALDH_F5_SSADH_GabD"/>
    <property type="match status" value="1"/>
</dbReference>
<dbReference type="InterPro" id="IPR050740">
    <property type="entry name" value="Aldehyde_DH_Superfamily"/>
</dbReference>
<sequence>MSVLNTPVTPLPEEVPTLLHIGGHWVEASGGARMPVEDPATGRLLCSVADASPADGRAALDAAVGAQRNWAATPARERSRILWRAYELMTADVERLARVMTAEMGKPLAEARGEVAYAAEFFQWFAEEAVRIGGDFGRTPDGGSRAMVLRQPVGPCLLVTPWNFPLAMGARKIAPALAAGCTVVLKPAPQTPLSSLLLGKLLTEAGLPAGVVNIVPTRGAAELVEPLLRSGDVRKLSFTGSTGVGRILLAQAADAVVRTSMELGGNAPFVVFADADLDVAVACAVQAKMRNMGEACTAANRFFVHTTVAEEFGRRLAEAMSALRMGPGLEPGTEVGPLVDAPSRATVAGLVEDAVVRGATVLCGGSAPSRPGYFYLPTVLTGVDPDSELVRYEIFGPVAAIQTFDDPDEVVRLANATTWGLAGYVFTQDVDRAMQVCEDLEVGMVGLNGGVVSNPATPFGGIKQSGLGREGGAQGIDEYLEYKLIAMPVRPAG</sequence>
<feature type="domain" description="Aldehyde dehydrogenase" evidence="4">
    <location>
        <begin position="25"/>
        <end position="484"/>
    </location>
</feature>
<name>A0ABW1HZI7_9PSEU</name>
<evidence type="ECO:0000256" key="2">
    <source>
        <dbReference type="PROSITE-ProRule" id="PRU10007"/>
    </source>
</evidence>
<evidence type="ECO:0000259" key="4">
    <source>
        <dbReference type="Pfam" id="PF00171"/>
    </source>
</evidence>
<dbReference type="EC" id="1.2.1.-" evidence="5"/>
<proteinExistence type="inferred from homology"/>
<dbReference type="RefSeq" id="WP_379563171.1">
    <property type="nucleotide sequence ID" value="NZ_JBHSQK010000003.1"/>
</dbReference>
<evidence type="ECO:0000256" key="1">
    <source>
        <dbReference type="ARBA" id="ARBA00023002"/>
    </source>
</evidence>
<dbReference type="Pfam" id="PF00171">
    <property type="entry name" value="Aldedh"/>
    <property type="match status" value="1"/>
</dbReference>
<dbReference type="EMBL" id="JBHSQK010000003">
    <property type="protein sequence ID" value="MFC5946866.1"/>
    <property type="molecule type" value="Genomic_DNA"/>
</dbReference>
<dbReference type="InterPro" id="IPR016163">
    <property type="entry name" value="Ald_DH_C"/>
</dbReference>
<dbReference type="InterPro" id="IPR015590">
    <property type="entry name" value="Aldehyde_DH_dom"/>
</dbReference>